<protein>
    <recommendedName>
        <fullName evidence="4">Translation initiation factor 2</fullName>
    </recommendedName>
</protein>
<evidence type="ECO:0008006" key="4">
    <source>
        <dbReference type="Google" id="ProtNLM"/>
    </source>
</evidence>
<comment type="caution">
    <text evidence="2">The sequence shown here is derived from an EMBL/GenBank/DDBJ whole genome shotgun (WGS) entry which is preliminary data.</text>
</comment>
<evidence type="ECO:0000256" key="1">
    <source>
        <dbReference type="SAM" id="MobiDB-lite"/>
    </source>
</evidence>
<dbReference type="EMBL" id="BAABJM010000002">
    <property type="protein sequence ID" value="GAA5055020.1"/>
    <property type="molecule type" value="Genomic_DNA"/>
</dbReference>
<proteinExistence type="predicted"/>
<evidence type="ECO:0000313" key="3">
    <source>
        <dbReference type="Proteomes" id="UP001500603"/>
    </source>
</evidence>
<keyword evidence="3" id="KW-1185">Reference proteome</keyword>
<dbReference type="Proteomes" id="UP001500603">
    <property type="component" value="Unassembled WGS sequence"/>
</dbReference>
<organism evidence="2 3">
    <name type="scientific">Nocardia callitridis</name>
    <dbReference type="NCBI Taxonomy" id="648753"/>
    <lineage>
        <taxon>Bacteria</taxon>
        <taxon>Bacillati</taxon>
        <taxon>Actinomycetota</taxon>
        <taxon>Actinomycetes</taxon>
        <taxon>Mycobacteriales</taxon>
        <taxon>Nocardiaceae</taxon>
        <taxon>Nocardia</taxon>
    </lineage>
</organism>
<name>A0ABP9KD47_9NOCA</name>
<reference evidence="3" key="1">
    <citation type="journal article" date="2019" name="Int. J. Syst. Evol. Microbiol.">
        <title>The Global Catalogue of Microorganisms (GCM) 10K type strain sequencing project: providing services to taxonomists for standard genome sequencing and annotation.</title>
        <authorList>
            <consortium name="The Broad Institute Genomics Platform"/>
            <consortium name="The Broad Institute Genome Sequencing Center for Infectious Disease"/>
            <person name="Wu L."/>
            <person name="Ma J."/>
        </authorList>
    </citation>
    <scope>NUCLEOTIDE SEQUENCE [LARGE SCALE GENOMIC DNA]</scope>
    <source>
        <strain evidence="3">JCM 18298</strain>
    </source>
</reference>
<accession>A0ABP9KD47</accession>
<feature type="compositionally biased region" description="Polar residues" evidence="1">
    <location>
        <begin position="23"/>
        <end position="54"/>
    </location>
</feature>
<evidence type="ECO:0000313" key="2">
    <source>
        <dbReference type="EMBL" id="GAA5055020.1"/>
    </source>
</evidence>
<gene>
    <name evidence="2" type="ORF">GCM10023318_30610</name>
</gene>
<feature type="region of interest" description="Disordered" evidence="1">
    <location>
        <begin position="1"/>
        <end position="54"/>
    </location>
</feature>
<sequence>MTAEHPTADTTTEPRIPHAAGTIGQSAAVSRSQPQSAAVSRSQPQSAAVSRSQPQSAAVSRSWATIDVGYRVLAVTRTVTSLDRILDILPALAGDLRIEVYFTVDAGSEFSSGVAEHIRNIGARIVSWDEAKRTRFQLIVAASDNSDLHELDGPLFLTPHGAGYQKYSPHSDPATGARTLSGFAPSALWHNGIPVPARIGLSHENQRAHLTAVAPELLDRTVVIGDPCLDRLTALTRDRDRLRRQLGLRRGQSLIVVTSTWGANSTIGQWPSLPADLLAQLPHDEFRVAAILHPNIWTYHGAWQIRQWLARARDAGLILVEATGPWKSLLAAADCVIGDHGSLSAYSTGLLRPLMLAAFGTAEVPPNTSMFELGQRLPHLAHDRPLAPQIRDAIDSVDDPLLERLADQVFEHRGASQTRARTVMYELLNLTPPPWSPLVPVPEHPEPLPGTVPRAFRVAVEIDHRSGEHRTLTLRRYPAILDNPAEHQHGNHLVVASNEPDERLAQNAAIVVADTSMTVDTAYDWAAETLGELPGCRIAAAASDDGTLFALLRDGRTISARAIDAPCDPHVLASALHYHLSNQAQGDTSPTLLITTGSQRATIEFHALP</sequence>